<dbReference type="InterPro" id="IPR044775">
    <property type="entry name" value="MFS_ERD6/Tret1-like"/>
</dbReference>
<keyword evidence="6" id="KW-0325">Glycoprotein</keyword>
<feature type="transmembrane region" description="Helical" evidence="9">
    <location>
        <begin position="275"/>
        <end position="301"/>
    </location>
</feature>
<evidence type="ECO:0000256" key="7">
    <source>
        <dbReference type="ARBA" id="ARBA00024348"/>
    </source>
</evidence>
<gene>
    <name evidence="11" type="ORF">OTU49_006468</name>
</gene>
<evidence type="ECO:0000256" key="6">
    <source>
        <dbReference type="ARBA" id="ARBA00023180"/>
    </source>
</evidence>
<name>A0AAW0X0G5_CHEQU</name>
<dbReference type="GO" id="GO:0051119">
    <property type="term" value="F:sugar transmembrane transporter activity"/>
    <property type="evidence" value="ECO:0007669"/>
    <property type="project" value="InterPro"/>
</dbReference>
<dbReference type="PROSITE" id="PS00217">
    <property type="entry name" value="SUGAR_TRANSPORT_2"/>
    <property type="match status" value="1"/>
</dbReference>
<evidence type="ECO:0000256" key="3">
    <source>
        <dbReference type="ARBA" id="ARBA00022692"/>
    </source>
</evidence>
<dbReference type="PANTHER" id="PTHR48021:SF1">
    <property type="entry name" value="GH07001P-RELATED"/>
    <property type="match status" value="1"/>
</dbReference>
<keyword evidence="3 9" id="KW-0812">Transmembrane</keyword>
<feature type="transmembrane region" description="Helical" evidence="9">
    <location>
        <begin position="165"/>
        <end position="185"/>
    </location>
</feature>
<keyword evidence="5 9" id="KW-0472">Membrane</keyword>
<comment type="caution">
    <text evidence="11">The sequence shown here is derived from an EMBL/GenBank/DDBJ whole genome shotgun (WGS) entry which is preliminary data.</text>
</comment>
<dbReference type="InterPro" id="IPR036259">
    <property type="entry name" value="MFS_trans_sf"/>
</dbReference>
<dbReference type="Pfam" id="PF00083">
    <property type="entry name" value="Sugar_tr"/>
    <property type="match status" value="1"/>
</dbReference>
<dbReference type="InterPro" id="IPR005828">
    <property type="entry name" value="MFS_sugar_transport-like"/>
</dbReference>
<dbReference type="PRINTS" id="PR00171">
    <property type="entry name" value="SUGRTRNSPORT"/>
</dbReference>
<reference evidence="11 12" key="1">
    <citation type="journal article" date="2024" name="BMC Genomics">
        <title>Genome assembly of redclaw crayfish (Cherax quadricarinatus) provides insights into its immune adaptation and hypoxia tolerance.</title>
        <authorList>
            <person name="Liu Z."/>
            <person name="Zheng J."/>
            <person name="Li H."/>
            <person name="Fang K."/>
            <person name="Wang S."/>
            <person name="He J."/>
            <person name="Zhou D."/>
            <person name="Weng S."/>
            <person name="Chi M."/>
            <person name="Gu Z."/>
            <person name="He J."/>
            <person name="Li F."/>
            <person name="Wang M."/>
        </authorList>
    </citation>
    <scope>NUCLEOTIDE SEQUENCE [LARGE SCALE GENOMIC DNA]</scope>
    <source>
        <strain evidence="11">ZL_2023a</strain>
    </source>
</reference>
<feature type="transmembrane region" description="Helical" evidence="9">
    <location>
        <begin position="339"/>
        <end position="361"/>
    </location>
</feature>
<evidence type="ECO:0000313" key="11">
    <source>
        <dbReference type="EMBL" id="KAK8733764.1"/>
    </source>
</evidence>
<feature type="transmembrane region" description="Helical" evidence="9">
    <location>
        <begin position="80"/>
        <end position="100"/>
    </location>
</feature>
<evidence type="ECO:0000256" key="5">
    <source>
        <dbReference type="ARBA" id="ARBA00023136"/>
    </source>
</evidence>
<evidence type="ECO:0000256" key="4">
    <source>
        <dbReference type="ARBA" id="ARBA00022989"/>
    </source>
</evidence>
<dbReference type="AlphaFoldDB" id="A0AAW0X0G5"/>
<keyword evidence="12" id="KW-1185">Reference proteome</keyword>
<evidence type="ECO:0000259" key="10">
    <source>
        <dbReference type="PROSITE" id="PS50850"/>
    </source>
</evidence>
<dbReference type="CDD" id="cd17358">
    <property type="entry name" value="MFS_GLUT6_8_Class3_like"/>
    <property type="match status" value="1"/>
</dbReference>
<feature type="transmembrane region" description="Helical" evidence="9">
    <location>
        <begin position="26"/>
        <end position="45"/>
    </location>
</feature>
<feature type="domain" description="Major facilitator superfamily (MFS) profile" evidence="10">
    <location>
        <begin position="28"/>
        <end position="466"/>
    </location>
</feature>
<feature type="transmembrane region" description="Helical" evidence="9">
    <location>
        <begin position="411"/>
        <end position="431"/>
    </location>
</feature>
<accession>A0AAW0X0G5</accession>
<dbReference type="NCBIfam" id="TIGR00879">
    <property type="entry name" value="SP"/>
    <property type="match status" value="1"/>
</dbReference>
<keyword evidence="2" id="KW-1003">Cell membrane</keyword>
<dbReference type="SUPFAM" id="SSF103473">
    <property type="entry name" value="MFS general substrate transporter"/>
    <property type="match status" value="1"/>
</dbReference>
<sequence length="482" mass="52473">SMLESERSAAQLVIEEWKRPAHGTQYFAALSASMGAMAVGAAIGYSSPASAAFRYDNTTEVITDNSTFGNLYLSKEARGWFAGSLSIGALLGCMLAGLCINNIGRKGTMLVSVVPLLSGWILIGLAQNLSMLVIGRILCGLCTGISSLVVPTYTTEFASKDIRGALGTGFQLFITVGILYAYIFGWAMDSWRLLTVVCGALGFVFLLMAAFLKESPHYLLSKGKEMQARQSMQYFRGKSYDIQQEMEELKKSLKDSSDVKVTLSDLSTPYILKPLLITLALMVFQQLAGVNAVIYNINIIFQDSGSQLSDDMSTIVVGVVQVLATAASTLLIDRAGRKLLLSLSAGVMSFSIICLGVFFYVKTHDEEWVVNNLSWMPLTSLIVFITAFSIGYGPIPWIMMGELFYPNVKEAAGSLATTINWTCVFIVTFTFEPLQGAIHDYGVYWLFGSISALNFIFCLAFVPETKGKTLQETTAYFGGPPS</sequence>
<dbReference type="Proteomes" id="UP001445076">
    <property type="component" value="Unassembled WGS sequence"/>
</dbReference>
<evidence type="ECO:0000256" key="8">
    <source>
        <dbReference type="RuleBase" id="RU003346"/>
    </source>
</evidence>
<dbReference type="PANTHER" id="PTHR48021">
    <property type="match status" value="1"/>
</dbReference>
<dbReference type="InterPro" id="IPR003663">
    <property type="entry name" value="Sugar/inositol_transpt"/>
</dbReference>
<dbReference type="PROSITE" id="PS50850">
    <property type="entry name" value="MFS"/>
    <property type="match status" value="1"/>
</dbReference>
<protein>
    <recommendedName>
        <fullName evidence="10">Major facilitator superfamily (MFS) profile domain-containing protein</fullName>
    </recommendedName>
</protein>
<dbReference type="InterPro" id="IPR005829">
    <property type="entry name" value="Sugar_transporter_CS"/>
</dbReference>
<feature type="transmembrane region" description="Helical" evidence="9">
    <location>
        <begin position="313"/>
        <end position="332"/>
    </location>
</feature>
<keyword evidence="4 9" id="KW-1133">Transmembrane helix</keyword>
<feature type="transmembrane region" description="Helical" evidence="9">
    <location>
        <begin position="133"/>
        <end position="153"/>
    </location>
</feature>
<dbReference type="InterPro" id="IPR050549">
    <property type="entry name" value="MFS_Trehalose_Transporter"/>
</dbReference>
<evidence type="ECO:0000256" key="9">
    <source>
        <dbReference type="SAM" id="Phobius"/>
    </source>
</evidence>
<evidence type="ECO:0000256" key="2">
    <source>
        <dbReference type="ARBA" id="ARBA00022475"/>
    </source>
</evidence>
<dbReference type="GO" id="GO:0005886">
    <property type="term" value="C:plasma membrane"/>
    <property type="evidence" value="ECO:0007669"/>
    <property type="project" value="UniProtKB-SubCell"/>
</dbReference>
<evidence type="ECO:0000256" key="1">
    <source>
        <dbReference type="ARBA" id="ARBA00004651"/>
    </source>
</evidence>
<comment type="subcellular location">
    <subcellularLocation>
        <location evidence="1">Cell membrane</location>
        <topology evidence="1">Multi-pass membrane protein</topology>
    </subcellularLocation>
</comment>
<keyword evidence="8" id="KW-0813">Transport</keyword>
<dbReference type="Gene3D" id="1.20.1250.20">
    <property type="entry name" value="MFS general substrate transporter like domains"/>
    <property type="match status" value="1"/>
</dbReference>
<feature type="transmembrane region" description="Helical" evidence="9">
    <location>
        <begin position="191"/>
        <end position="212"/>
    </location>
</feature>
<dbReference type="EMBL" id="JARKIK010000053">
    <property type="protein sequence ID" value="KAK8733764.1"/>
    <property type="molecule type" value="Genomic_DNA"/>
</dbReference>
<feature type="transmembrane region" description="Helical" evidence="9">
    <location>
        <begin position="107"/>
        <end position="127"/>
    </location>
</feature>
<evidence type="ECO:0000313" key="12">
    <source>
        <dbReference type="Proteomes" id="UP001445076"/>
    </source>
</evidence>
<dbReference type="FunFam" id="1.20.1250.20:FF:000055">
    <property type="entry name" value="Facilitated trehalose transporter Tret1-2 homolog"/>
    <property type="match status" value="1"/>
</dbReference>
<feature type="non-terminal residue" evidence="11">
    <location>
        <position position="1"/>
    </location>
</feature>
<feature type="transmembrane region" description="Helical" evidence="9">
    <location>
        <begin position="443"/>
        <end position="462"/>
    </location>
</feature>
<comment type="similarity">
    <text evidence="7">Belongs to the major facilitator superfamily. Sugar transporter (TC 2.A.1.1) family. Trehalose transporter subfamily.</text>
</comment>
<proteinExistence type="inferred from homology"/>
<dbReference type="InterPro" id="IPR020846">
    <property type="entry name" value="MFS_dom"/>
</dbReference>
<organism evidence="11 12">
    <name type="scientific">Cherax quadricarinatus</name>
    <name type="common">Australian red claw crayfish</name>
    <dbReference type="NCBI Taxonomy" id="27406"/>
    <lineage>
        <taxon>Eukaryota</taxon>
        <taxon>Metazoa</taxon>
        <taxon>Ecdysozoa</taxon>
        <taxon>Arthropoda</taxon>
        <taxon>Crustacea</taxon>
        <taxon>Multicrustacea</taxon>
        <taxon>Malacostraca</taxon>
        <taxon>Eumalacostraca</taxon>
        <taxon>Eucarida</taxon>
        <taxon>Decapoda</taxon>
        <taxon>Pleocyemata</taxon>
        <taxon>Astacidea</taxon>
        <taxon>Parastacoidea</taxon>
        <taxon>Parastacidae</taxon>
        <taxon>Cherax</taxon>
    </lineage>
</organism>
<feature type="transmembrane region" description="Helical" evidence="9">
    <location>
        <begin position="381"/>
        <end position="399"/>
    </location>
</feature>